<feature type="domain" description="Oberon-like PHD finger" evidence="7">
    <location>
        <begin position="188"/>
        <end position="319"/>
    </location>
</feature>
<dbReference type="GO" id="GO:0008270">
    <property type="term" value="F:zinc ion binding"/>
    <property type="evidence" value="ECO:0007669"/>
    <property type="project" value="UniProtKB-KW"/>
</dbReference>
<evidence type="ECO:0000256" key="4">
    <source>
        <dbReference type="ARBA" id="ARBA00022833"/>
    </source>
</evidence>
<dbReference type="Pfam" id="PF07227">
    <property type="entry name" value="PHD_Oberon"/>
    <property type="match status" value="1"/>
</dbReference>
<feature type="domain" description="DUF7081" evidence="8">
    <location>
        <begin position="52"/>
        <end position="143"/>
    </location>
</feature>
<dbReference type="STRING" id="337451.A0A443PDY9"/>
<dbReference type="PANTHER" id="PTHR33345:SF6">
    <property type="entry name" value="OS03G0747200 PROTEIN"/>
    <property type="match status" value="1"/>
</dbReference>
<dbReference type="OrthoDB" id="1852608at2759"/>
<evidence type="ECO:0000259" key="8">
    <source>
        <dbReference type="Pfam" id="PF23299"/>
    </source>
</evidence>
<evidence type="ECO:0000313" key="10">
    <source>
        <dbReference type="EMBL" id="RWR88968.1"/>
    </source>
</evidence>
<dbReference type="InterPro" id="IPR056034">
    <property type="entry name" value="DUF7615"/>
</dbReference>
<evidence type="ECO:0000256" key="2">
    <source>
        <dbReference type="ARBA" id="ARBA00022723"/>
    </source>
</evidence>
<evidence type="ECO:0000256" key="3">
    <source>
        <dbReference type="ARBA" id="ARBA00022771"/>
    </source>
</evidence>
<proteinExistence type="predicted"/>
<organism evidence="10 11">
    <name type="scientific">Cinnamomum micranthum f. kanehirae</name>
    <dbReference type="NCBI Taxonomy" id="337451"/>
    <lineage>
        <taxon>Eukaryota</taxon>
        <taxon>Viridiplantae</taxon>
        <taxon>Streptophyta</taxon>
        <taxon>Embryophyta</taxon>
        <taxon>Tracheophyta</taxon>
        <taxon>Spermatophyta</taxon>
        <taxon>Magnoliopsida</taxon>
        <taxon>Magnoliidae</taxon>
        <taxon>Laurales</taxon>
        <taxon>Lauraceae</taxon>
        <taxon>Cinnamomum</taxon>
    </lineage>
</organism>
<accession>A0A443PDY9</accession>
<evidence type="ECO:0000259" key="7">
    <source>
        <dbReference type="Pfam" id="PF07227"/>
    </source>
</evidence>
<dbReference type="PANTHER" id="PTHR33345">
    <property type="entry name" value="ADAPTER PROTEIN, PUTATIVE-RELATED"/>
    <property type="match status" value="1"/>
</dbReference>
<feature type="region of interest" description="Disordered" evidence="6">
    <location>
        <begin position="1"/>
        <end position="37"/>
    </location>
</feature>
<comment type="caution">
    <text evidence="10">The sequence shown here is derived from an EMBL/GenBank/DDBJ whole genome shotgun (WGS) entry which is preliminary data.</text>
</comment>
<dbReference type="Pfam" id="PF24590">
    <property type="entry name" value="DUF7615"/>
    <property type="match status" value="1"/>
</dbReference>
<comment type="subcellular location">
    <subcellularLocation>
        <location evidence="1">Nucleus</location>
    </subcellularLocation>
</comment>
<dbReference type="Proteomes" id="UP000283530">
    <property type="component" value="Unassembled WGS sequence"/>
</dbReference>
<dbReference type="InterPro" id="IPR055508">
    <property type="entry name" value="DUF7081"/>
</dbReference>
<keyword evidence="2" id="KW-0479">Metal-binding</keyword>
<evidence type="ECO:0000259" key="9">
    <source>
        <dbReference type="Pfam" id="PF24590"/>
    </source>
</evidence>
<gene>
    <name evidence="10" type="ORF">CKAN_01801100</name>
</gene>
<dbReference type="EMBL" id="QPKB01000007">
    <property type="protein sequence ID" value="RWR88968.1"/>
    <property type="molecule type" value="Genomic_DNA"/>
</dbReference>
<keyword evidence="3" id="KW-0863">Zinc-finger</keyword>
<feature type="compositionally biased region" description="Acidic residues" evidence="6">
    <location>
        <begin position="24"/>
        <end position="35"/>
    </location>
</feature>
<dbReference type="InterPro" id="IPR032881">
    <property type="entry name" value="Oberon-like_PHD"/>
</dbReference>
<reference evidence="10 11" key="1">
    <citation type="journal article" date="2019" name="Nat. Plants">
        <title>Stout camphor tree genome fills gaps in understanding of flowering plant genome evolution.</title>
        <authorList>
            <person name="Chaw S.M."/>
            <person name="Liu Y.C."/>
            <person name="Wu Y.W."/>
            <person name="Wang H.Y."/>
            <person name="Lin C.I."/>
            <person name="Wu C.S."/>
            <person name="Ke H.M."/>
            <person name="Chang L.Y."/>
            <person name="Hsu C.Y."/>
            <person name="Yang H.T."/>
            <person name="Sudianto E."/>
            <person name="Hsu M.H."/>
            <person name="Wu K.P."/>
            <person name="Wang L.N."/>
            <person name="Leebens-Mack J.H."/>
            <person name="Tsai I.J."/>
        </authorList>
    </citation>
    <scope>NUCLEOTIDE SEQUENCE [LARGE SCALE GENOMIC DNA]</scope>
    <source>
        <strain evidence="11">cv. Chaw 1501</strain>
        <tissue evidence="10">Young leaves</tissue>
    </source>
</reference>
<dbReference type="AlphaFoldDB" id="A0A443PDY9"/>
<dbReference type="Pfam" id="PF23299">
    <property type="entry name" value="DUF7081"/>
    <property type="match status" value="1"/>
</dbReference>
<keyword evidence="5" id="KW-0539">Nucleus</keyword>
<name>A0A443PDY9_9MAGN</name>
<evidence type="ECO:0000256" key="5">
    <source>
        <dbReference type="ARBA" id="ARBA00023242"/>
    </source>
</evidence>
<dbReference type="GO" id="GO:0005634">
    <property type="term" value="C:nucleus"/>
    <property type="evidence" value="ECO:0007669"/>
    <property type="project" value="UniProtKB-SubCell"/>
</dbReference>
<keyword evidence="4" id="KW-0862">Zinc</keyword>
<evidence type="ECO:0000256" key="6">
    <source>
        <dbReference type="SAM" id="MobiDB-lite"/>
    </source>
</evidence>
<evidence type="ECO:0000256" key="1">
    <source>
        <dbReference type="ARBA" id="ARBA00004123"/>
    </source>
</evidence>
<feature type="domain" description="DUF7615" evidence="9">
    <location>
        <begin position="416"/>
        <end position="525"/>
    </location>
</feature>
<evidence type="ECO:0000313" key="11">
    <source>
        <dbReference type="Proteomes" id="UP000283530"/>
    </source>
</evidence>
<sequence>MGQEEEEGKEWKKKQKHEIHSIDSGDEYMELDNDGSDGCTPFSNANAMVLKPVSPGDLGEGLPYAPENWPNPGDIWKWKVGKRKSSSGFYQDRYLYLPDRLRNAGGSKHRPFPSKPPVREYIRKAFPNADIDAFFASFTWKIPWADKIDPHLIKEGSKSSGMHPIKFYAIEQPASESTPGVMKCKAGNEICSLQTEEGSYFPALMDCDICCSETGFCRECCCILCGKTIDREFGGYGFIRCEAKVDEDYICGHVAHVNCALRAYTAGTVGGIIGLDVEYYCRRCDNKMDLISHVKKLLHTCESLDSQDDIVKILNLGLCILRGSQKTSAKSLLNHIESVLTKLKSGVHNEEIWKMDDDLAAICKGETSHFENCTAFFERLVAASDQVTLDLTRKSENENDDICGRAQTLGYMTSDYHSVSLKLENEVDQVLQSLKRSQESEYRISEQKLYAQKDVLLGLYQQFDLERAELSKQTTPPIDGVDSGTLLTNFLSRKEQIKQEVVKLRRMMEISKGFGRTPQDILNAHFDIIIDD</sequence>
<protein>
    <submittedName>
        <fullName evidence="10">Protein OBERON 2</fullName>
    </submittedName>
</protein>
<keyword evidence="11" id="KW-1185">Reference proteome</keyword>